<evidence type="ECO:0000313" key="1">
    <source>
        <dbReference type="EMBL" id="KAI1718334.1"/>
    </source>
</evidence>
<dbReference type="EMBL" id="JAKKPZ010000008">
    <property type="protein sequence ID" value="KAI1718334.1"/>
    <property type="molecule type" value="Genomic_DNA"/>
</dbReference>
<keyword evidence="2" id="KW-1185">Reference proteome</keyword>
<protein>
    <submittedName>
        <fullName evidence="1">Uncharacterized protein</fullName>
    </submittedName>
</protein>
<name>A0AAD4N9N4_9BILA</name>
<reference evidence="1" key="1">
    <citation type="submission" date="2022-01" db="EMBL/GenBank/DDBJ databases">
        <title>Genome Sequence Resource for Two Populations of Ditylenchus destructor, the Migratory Endoparasitic Phytonematode.</title>
        <authorList>
            <person name="Zhang H."/>
            <person name="Lin R."/>
            <person name="Xie B."/>
        </authorList>
    </citation>
    <scope>NUCLEOTIDE SEQUENCE</scope>
    <source>
        <strain evidence="1">BazhouSP</strain>
    </source>
</reference>
<evidence type="ECO:0000313" key="2">
    <source>
        <dbReference type="Proteomes" id="UP001201812"/>
    </source>
</evidence>
<accession>A0AAD4N9N4</accession>
<dbReference type="InterPro" id="IPR011990">
    <property type="entry name" value="TPR-like_helical_dom_sf"/>
</dbReference>
<dbReference type="SUPFAM" id="SSF48452">
    <property type="entry name" value="TPR-like"/>
    <property type="match status" value="1"/>
</dbReference>
<comment type="caution">
    <text evidence="1">The sequence shown here is derived from an EMBL/GenBank/DDBJ whole genome shotgun (WGS) entry which is preliminary data.</text>
</comment>
<gene>
    <name evidence="1" type="ORF">DdX_06756</name>
</gene>
<proteinExistence type="predicted"/>
<dbReference type="Proteomes" id="UP001201812">
    <property type="component" value="Unassembled WGS sequence"/>
</dbReference>
<sequence length="371" mass="42082">MRDNVSNGLDSNKANVGCDAHHEISAVECNETEFADDGRKIMFLEKAKLCLENKDFVNAHKNSLKALVHDSKYFDGWYHCAKTSFALAKAESDHQLSTNIINEALEELEECRKLKPGEPNMWAMFGDVYAYQNEYYKAVAAFSMSLWTDVKPNPDVILGRCKSSFALKNYNVALNDANSVLKIRNNDFDALHLKAECLHKLKVKFTKESASCFLALHKQKPDVVDIKERLIDQYMCLREYEKALELCHDIGKNEPTLSNKNVAIMLEQKMCIEVFSAIESDKTKNADLFNPEDISQKINNRDSSYYKLVSIDDTDFYADESDSDEAMHLSAYNTVKSSNLDIHSAFNGNLVTGLVECSEIKIIKRIGNYVD</sequence>
<organism evidence="1 2">
    <name type="scientific">Ditylenchus destructor</name>
    <dbReference type="NCBI Taxonomy" id="166010"/>
    <lineage>
        <taxon>Eukaryota</taxon>
        <taxon>Metazoa</taxon>
        <taxon>Ecdysozoa</taxon>
        <taxon>Nematoda</taxon>
        <taxon>Chromadorea</taxon>
        <taxon>Rhabditida</taxon>
        <taxon>Tylenchina</taxon>
        <taxon>Tylenchomorpha</taxon>
        <taxon>Sphaerularioidea</taxon>
        <taxon>Anguinidae</taxon>
        <taxon>Anguininae</taxon>
        <taxon>Ditylenchus</taxon>
    </lineage>
</organism>
<dbReference type="Gene3D" id="1.25.40.10">
    <property type="entry name" value="Tetratricopeptide repeat domain"/>
    <property type="match status" value="2"/>
</dbReference>
<dbReference type="AlphaFoldDB" id="A0AAD4N9N4"/>